<evidence type="ECO:0000256" key="7">
    <source>
        <dbReference type="SAM" id="MobiDB-lite"/>
    </source>
</evidence>
<feature type="transmembrane region" description="Helical" evidence="8">
    <location>
        <begin position="536"/>
        <end position="558"/>
    </location>
</feature>
<evidence type="ECO:0000259" key="12">
    <source>
        <dbReference type="Pfam" id="PF21082"/>
    </source>
</evidence>
<dbReference type="InterPro" id="IPR010920">
    <property type="entry name" value="LSM_dom_sf"/>
</dbReference>
<name>A0A2N3KJB3_9PROT</name>
<dbReference type="SUPFAM" id="SSF82689">
    <property type="entry name" value="Mechanosensitive channel protein MscS (YggB), C-terminal domain"/>
    <property type="match status" value="1"/>
</dbReference>
<feature type="compositionally biased region" description="Polar residues" evidence="7">
    <location>
        <begin position="854"/>
        <end position="864"/>
    </location>
</feature>
<evidence type="ECO:0000259" key="10">
    <source>
        <dbReference type="Pfam" id="PF00924"/>
    </source>
</evidence>
<dbReference type="Gene3D" id="1.10.287.1260">
    <property type="match status" value="1"/>
</dbReference>
<reference evidence="13 14" key="1">
    <citation type="submission" date="2017-09" db="EMBL/GenBank/DDBJ databases">
        <title>Biodiversity and function of Thalassospira species in the particle-attached aromatic-hydrocarbon-degrading consortia from the surface seawater of the South China Sea.</title>
        <authorList>
            <person name="Dong C."/>
            <person name="Liu R."/>
            <person name="Shao Z."/>
        </authorList>
    </citation>
    <scope>NUCLEOTIDE SEQUENCE [LARGE SCALE GENOMIC DNA]</scope>
    <source>
        <strain evidence="13 14">CSC1P2</strain>
    </source>
</reference>
<sequence>MNKFRHVLMLVLFGLFVALGTATIAGTAQAQSNVDGVADANILENSQKTLARWSKTFDKVEKQLSGGAVNGRELADSRSELERAIDGTRDLEALAQSKLERLNAALGKLGPKPEGDAAEVPAVTVERDRLNKEISRVSGIQKQGELAAFRAGELLDQVGRMSRERFTRRIFSRADVPWEPSVWQKSWAEAMRLPEVVRSRYSDINLADHIGDRLEDVAPELVFLLFAIASALIGGEVVVFRFLPARWRNAKGDDRMALISGTRFSLTAIVPGLLLFVIYRILASQDDLMVGSGGELINQCFFAALFMMFLGASIRSVFSPFAPQMRSAGTTVAGARVVGFSALFAAVIFASDIVLLQGATTIGASLDLALVQSLSNITLICAVMFIAALGTWWEHDAVDEQQSWWRKIERRCRRVVLFVSVLLPILSFIGYVALARFVLENMMLALAFATSYWILREFLRALVHTYLVKPEDSSDENTTDAVHGTLYFWLRVTIDAMMMIVAFPTAIMVFTDIAWADLISAVEAAFIGIQIGSINISLRAILIGVFLFLLLLSLMRFFQRMLNTRVLPNTKLDQGLQHSVSAIFGYVGIGLAVLIAVSAAGVDLSNLAIIAGAISVGIGFGMQSIVNNFVSGLILLIERPIKVGDWIVVGADQGFVKDIRVRATEIETFDRSSVVIPNSELISNRVLNWTLKERSGRGIVPIGVSYGSDANQVREILLEMADKRREILSYPAPQVVFIGFGESSLDFELRYFLRDIGDVLAVASSIRFEVLDRFRAEGIEIPFPQRDVNLRDIDRLEDAIRSLARQNGGGKDSGQGTRNETSADPQGEAKETADNPAQQADGGAGARPDAADTTIPSDSSTSEIPGSATPATRELPDGER</sequence>
<keyword evidence="4 8" id="KW-0812">Transmembrane</keyword>
<dbReference type="GO" id="GO:0005886">
    <property type="term" value="C:plasma membrane"/>
    <property type="evidence" value="ECO:0007669"/>
    <property type="project" value="UniProtKB-SubCell"/>
</dbReference>
<feature type="transmembrane region" description="Helical" evidence="8">
    <location>
        <begin position="330"/>
        <end position="350"/>
    </location>
</feature>
<dbReference type="InterPro" id="IPR049278">
    <property type="entry name" value="MS_channel_C"/>
</dbReference>
<comment type="similarity">
    <text evidence="2">Belongs to the MscS (TC 1.A.23) family.</text>
</comment>
<evidence type="ECO:0000256" key="9">
    <source>
        <dbReference type="SAM" id="SignalP"/>
    </source>
</evidence>
<dbReference type="InterPro" id="IPR023408">
    <property type="entry name" value="MscS_beta-dom_sf"/>
</dbReference>
<evidence type="ECO:0000256" key="8">
    <source>
        <dbReference type="SAM" id="Phobius"/>
    </source>
</evidence>
<dbReference type="Proteomes" id="UP000233597">
    <property type="component" value="Unassembled WGS sequence"/>
</dbReference>
<evidence type="ECO:0000256" key="2">
    <source>
        <dbReference type="ARBA" id="ARBA00008017"/>
    </source>
</evidence>
<evidence type="ECO:0000313" key="13">
    <source>
        <dbReference type="EMBL" id="PKR50634.1"/>
    </source>
</evidence>
<feature type="transmembrane region" description="Helical" evidence="8">
    <location>
        <begin position="579"/>
        <end position="601"/>
    </location>
</feature>
<dbReference type="SUPFAM" id="SSF50182">
    <property type="entry name" value="Sm-like ribonucleoproteins"/>
    <property type="match status" value="1"/>
</dbReference>
<dbReference type="Pfam" id="PF21082">
    <property type="entry name" value="MS_channel_3rd"/>
    <property type="match status" value="1"/>
</dbReference>
<comment type="caution">
    <text evidence="13">The sequence shown here is derived from an EMBL/GenBank/DDBJ whole genome shotgun (WGS) entry which is preliminary data.</text>
</comment>
<dbReference type="InterPro" id="IPR006685">
    <property type="entry name" value="MscS_channel_2nd"/>
</dbReference>
<dbReference type="OrthoDB" id="9799209at2"/>
<proteinExistence type="inferred from homology"/>
<dbReference type="AlphaFoldDB" id="A0A2N3KJB3"/>
<evidence type="ECO:0000256" key="5">
    <source>
        <dbReference type="ARBA" id="ARBA00022989"/>
    </source>
</evidence>
<dbReference type="PANTHER" id="PTHR30347:SF1">
    <property type="entry name" value="MECHANOSENSITIVE CHANNEL MSCK"/>
    <property type="match status" value="1"/>
</dbReference>
<comment type="subcellular location">
    <subcellularLocation>
        <location evidence="1">Cell membrane</location>
        <topology evidence="1">Multi-pass membrane protein</topology>
    </subcellularLocation>
</comment>
<feature type="transmembrane region" description="Helical" evidence="8">
    <location>
        <begin position="296"/>
        <end position="318"/>
    </location>
</feature>
<feature type="transmembrane region" description="Helical" evidence="8">
    <location>
        <begin position="221"/>
        <end position="243"/>
    </location>
</feature>
<feature type="transmembrane region" description="Helical" evidence="8">
    <location>
        <begin position="496"/>
        <end position="516"/>
    </location>
</feature>
<protein>
    <submittedName>
        <fullName evidence="13">Mechanosensitive ion channel protein MscS</fullName>
    </submittedName>
</protein>
<feature type="domain" description="Mechanosensitive ion channel MscS C-terminal" evidence="12">
    <location>
        <begin position="700"/>
        <end position="781"/>
    </location>
</feature>
<evidence type="ECO:0000313" key="14">
    <source>
        <dbReference type="Proteomes" id="UP000233597"/>
    </source>
</evidence>
<evidence type="ECO:0000256" key="4">
    <source>
        <dbReference type="ARBA" id="ARBA00022692"/>
    </source>
</evidence>
<keyword evidence="5 8" id="KW-1133">Transmembrane helix</keyword>
<feature type="signal peptide" evidence="9">
    <location>
        <begin position="1"/>
        <end position="30"/>
    </location>
</feature>
<dbReference type="SUPFAM" id="SSF82861">
    <property type="entry name" value="Mechanosensitive channel protein MscS (YggB), transmembrane region"/>
    <property type="match status" value="1"/>
</dbReference>
<feature type="compositionally biased region" description="Low complexity" evidence="7">
    <location>
        <begin position="834"/>
        <end position="852"/>
    </location>
</feature>
<feature type="transmembrane region" description="Helical" evidence="8">
    <location>
        <begin position="370"/>
        <end position="393"/>
    </location>
</feature>
<feature type="chain" id="PRO_5014788084" evidence="9">
    <location>
        <begin position="31"/>
        <end position="880"/>
    </location>
</feature>
<dbReference type="Pfam" id="PF00924">
    <property type="entry name" value="MS_channel_2nd"/>
    <property type="match status" value="1"/>
</dbReference>
<gene>
    <name evidence="13" type="ORF">COO20_20535</name>
</gene>
<evidence type="ECO:0000256" key="1">
    <source>
        <dbReference type="ARBA" id="ARBA00004651"/>
    </source>
</evidence>
<keyword evidence="6 8" id="KW-0472">Membrane</keyword>
<dbReference type="Pfam" id="PF12607">
    <property type="entry name" value="DUF3772"/>
    <property type="match status" value="1"/>
</dbReference>
<dbReference type="Gene3D" id="2.30.30.60">
    <property type="match status" value="1"/>
</dbReference>
<dbReference type="RefSeq" id="WP_101270162.1">
    <property type="nucleotide sequence ID" value="NZ_NWTK01000016.1"/>
</dbReference>
<feature type="transmembrane region" description="Helical" evidence="8">
    <location>
        <begin position="607"/>
        <end position="637"/>
    </location>
</feature>
<feature type="domain" description="DUF3772" evidence="11">
    <location>
        <begin position="141"/>
        <end position="190"/>
    </location>
</feature>
<dbReference type="Gene3D" id="3.30.70.100">
    <property type="match status" value="1"/>
</dbReference>
<dbReference type="PANTHER" id="PTHR30347">
    <property type="entry name" value="POTASSIUM CHANNEL RELATED"/>
    <property type="match status" value="1"/>
</dbReference>
<feature type="compositionally biased region" description="Polar residues" evidence="7">
    <location>
        <begin position="814"/>
        <end position="824"/>
    </location>
</feature>
<organism evidence="13 14">
    <name type="scientific">Thalassospira marina</name>
    <dbReference type="NCBI Taxonomy" id="2048283"/>
    <lineage>
        <taxon>Bacteria</taxon>
        <taxon>Pseudomonadati</taxon>
        <taxon>Pseudomonadota</taxon>
        <taxon>Alphaproteobacteria</taxon>
        <taxon>Rhodospirillales</taxon>
        <taxon>Thalassospiraceae</taxon>
        <taxon>Thalassospira</taxon>
    </lineage>
</organism>
<feature type="transmembrane region" description="Helical" evidence="8">
    <location>
        <begin position="414"/>
        <end position="432"/>
    </location>
</feature>
<feature type="region of interest" description="Disordered" evidence="7">
    <location>
        <begin position="804"/>
        <end position="880"/>
    </location>
</feature>
<evidence type="ECO:0000259" key="11">
    <source>
        <dbReference type="Pfam" id="PF12607"/>
    </source>
</evidence>
<dbReference type="PROSITE" id="PS01246">
    <property type="entry name" value="UPF0003"/>
    <property type="match status" value="1"/>
</dbReference>
<evidence type="ECO:0000256" key="3">
    <source>
        <dbReference type="ARBA" id="ARBA00022475"/>
    </source>
</evidence>
<evidence type="ECO:0000256" key="6">
    <source>
        <dbReference type="ARBA" id="ARBA00023136"/>
    </source>
</evidence>
<accession>A0A2N3KJB3</accession>
<dbReference type="GO" id="GO:0008381">
    <property type="term" value="F:mechanosensitive monoatomic ion channel activity"/>
    <property type="evidence" value="ECO:0007669"/>
    <property type="project" value="UniProtKB-ARBA"/>
</dbReference>
<keyword evidence="9" id="KW-0732">Signal</keyword>
<dbReference type="InterPro" id="IPR011066">
    <property type="entry name" value="MscS_channel_C_sf"/>
</dbReference>
<dbReference type="InterPro" id="IPR022249">
    <property type="entry name" value="DUF3772"/>
</dbReference>
<dbReference type="EMBL" id="NWTK01000016">
    <property type="protein sequence ID" value="PKR50634.1"/>
    <property type="molecule type" value="Genomic_DNA"/>
</dbReference>
<dbReference type="InterPro" id="IPR006686">
    <property type="entry name" value="MscS_channel_CS"/>
</dbReference>
<feature type="transmembrane region" description="Helical" evidence="8">
    <location>
        <begin position="264"/>
        <end position="284"/>
    </location>
</feature>
<feature type="domain" description="Mechanosensitive ion channel MscS" evidence="10">
    <location>
        <begin position="625"/>
        <end position="690"/>
    </location>
</feature>
<dbReference type="InterPro" id="IPR011014">
    <property type="entry name" value="MscS_channel_TM-2"/>
</dbReference>
<dbReference type="InterPro" id="IPR052702">
    <property type="entry name" value="MscS-like_channel"/>
</dbReference>
<keyword evidence="3" id="KW-1003">Cell membrane</keyword>